<dbReference type="InterPro" id="IPR039015">
    <property type="entry name" value="ENDOD1"/>
</dbReference>
<evidence type="ECO:0000259" key="2">
    <source>
        <dbReference type="SMART" id="SM00477"/>
    </source>
</evidence>
<dbReference type="InterPro" id="IPR001604">
    <property type="entry name" value="Endo_G_ENPP1-like_dom"/>
</dbReference>
<dbReference type="PANTHER" id="PTHR21472">
    <property type="entry name" value="ENDONUCLEASE DOMAIN-CONTAINING 1 PROTEIN ENDOD1"/>
    <property type="match status" value="1"/>
</dbReference>
<evidence type="ECO:0000313" key="4">
    <source>
        <dbReference type="EMBL" id="CAC5405903.1"/>
    </source>
</evidence>
<dbReference type="InterPro" id="IPR044929">
    <property type="entry name" value="DNA/RNA_non-sp_Endonuclease_sf"/>
</dbReference>
<feature type="domain" description="ENPP1-3/EXOG-like endonuclease/phosphodiesterase" evidence="2">
    <location>
        <begin position="54"/>
        <end position="262"/>
    </location>
</feature>
<keyword evidence="5" id="KW-1185">Reference proteome</keyword>
<dbReference type="Proteomes" id="UP000507470">
    <property type="component" value="Unassembled WGS sequence"/>
</dbReference>
<dbReference type="InterPro" id="IPR020821">
    <property type="entry name" value="ENPP1-3/EXOG-like_nuc-like"/>
</dbReference>
<dbReference type="InterPro" id="IPR044925">
    <property type="entry name" value="His-Me_finger_sf"/>
</dbReference>
<dbReference type="Pfam" id="PF01223">
    <property type="entry name" value="Endonuclease_NS"/>
    <property type="match status" value="1"/>
</dbReference>
<feature type="signal peptide" evidence="1">
    <location>
        <begin position="1"/>
        <end position="16"/>
    </location>
</feature>
<dbReference type="OrthoDB" id="6085830at2759"/>
<dbReference type="AlphaFoldDB" id="A0A6J8DB45"/>
<organism evidence="4 5">
    <name type="scientific">Mytilus coruscus</name>
    <name type="common">Sea mussel</name>
    <dbReference type="NCBI Taxonomy" id="42192"/>
    <lineage>
        <taxon>Eukaryota</taxon>
        <taxon>Metazoa</taxon>
        <taxon>Spiralia</taxon>
        <taxon>Lophotrochozoa</taxon>
        <taxon>Mollusca</taxon>
        <taxon>Bivalvia</taxon>
        <taxon>Autobranchia</taxon>
        <taxon>Pteriomorphia</taxon>
        <taxon>Mytilida</taxon>
        <taxon>Mytiloidea</taxon>
        <taxon>Mytilidae</taxon>
        <taxon>Mytilinae</taxon>
        <taxon>Mytilus</taxon>
    </lineage>
</organism>
<evidence type="ECO:0000256" key="1">
    <source>
        <dbReference type="SAM" id="SignalP"/>
    </source>
</evidence>
<sequence>MWTSVTIFILIQFVRLELSPNFEKCFKDFFYQETVPTLKGQSNSTQICQLLGNKYYYATNYDTNNRIPYYSAYRLSFDNCGKRYNKWFIEPQLAGKDNPNMALAKNKNATIYGSEQAVDNDYTNSSFDRGHLNPQMYHCETNNSRKATNTLTNIAPQNHIFNNIIWQKLENILYNISKTYCDFAGARRYFITGVLSETNRSISNGRVKVPTHYWTAVCCDSSGVNDTIRSEGWSAGFLGENANNSLIYINEIENFLANYTPRLFTDYKDQNGNIIKNCLFNSTKAFNIIDEIAATDPRFIKPIKESLTKRIFNAVYNFRSYILDKLIFSPRTDL</sequence>
<dbReference type="SUPFAM" id="SSF54060">
    <property type="entry name" value="His-Me finger endonucleases"/>
    <property type="match status" value="1"/>
</dbReference>
<dbReference type="GO" id="GO:0003676">
    <property type="term" value="F:nucleic acid binding"/>
    <property type="evidence" value="ECO:0007669"/>
    <property type="project" value="InterPro"/>
</dbReference>
<feature type="domain" description="DNA/RNA non-specific endonuclease/pyrophosphatase/phosphodiesterase" evidence="3">
    <location>
        <begin position="53"/>
        <end position="273"/>
    </location>
</feature>
<proteinExistence type="predicted"/>
<dbReference type="SMART" id="SM00892">
    <property type="entry name" value="Endonuclease_NS"/>
    <property type="match status" value="1"/>
</dbReference>
<dbReference type="PANTHER" id="PTHR21472:SF7">
    <property type="entry name" value="ENDONUCLEASE G, MITOCHONDRIAL-LIKE ISOFORM X2"/>
    <property type="match status" value="1"/>
</dbReference>
<gene>
    <name evidence="4" type="ORF">MCOR_39540</name>
</gene>
<dbReference type="SMART" id="SM00477">
    <property type="entry name" value="NUC"/>
    <property type="match status" value="1"/>
</dbReference>
<evidence type="ECO:0000259" key="3">
    <source>
        <dbReference type="SMART" id="SM00892"/>
    </source>
</evidence>
<dbReference type="Gene3D" id="3.40.570.10">
    <property type="entry name" value="Extracellular Endonuclease, subunit A"/>
    <property type="match status" value="1"/>
</dbReference>
<name>A0A6J8DB45_MYTCO</name>
<dbReference type="GO" id="GO:0016787">
    <property type="term" value="F:hydrolase activity"/>
    <property type="evidence" value="ECO:0007669"/>
    <property type="project" value="InterPro"/>
</dbReference>
<keyword evidence="1" id="KW-0732">Signal</keyword>
<feature type="chain" id="PRO_5026662342" evidence="1">
    <location>
        <begin position="17"/>
        <end position="334"/>
    </location>
</feature>
<accession>A0A6J8DB45</accession>
<evidence type="ECO:0000313" key="5">
    <source>
        <dbReference type="Proteomes" id="UP000507470"/>
    </source>
</evidence>
<dbReference type="GO" id="GO:0046872">
    <property type="term" value="F:metal ion binding"/>
    <property type="evidence" value="ECO:0007669"/>
    <property type="project" value="InterPro"/>
</dbReference>
<reference evidence="4 5" key="1">
    <citation type="submission" date="2020-06" db="EMBL/GenBank/DDBJ databases">
        <authorList>
            <person name="Li R."/>
            <person name="Bekaert M."/>
        </authorList>
    </citation>
    <scope>NUCLEOTIDE SEQUENCE [LARGE SCALE GENOMIC DNA]</scope>
    <source>
        <strain evidence="5">wild</strain>
    </source>
</reference>
<protein>
    <submittedName>
        <fullName evidence="4">Uncharacterized protein</fullName>
    </submittedName>
</protein>
<dbReference type="EMBL" id="CACVKT020007144">
    <property type="protein sequence ID" value="CAC5405903.1"/>
    <property type="molecule type" value="Genomic_DNA"/>
</dbReference>